<dbReference type="EMBL" id="JAVFWL010000005">
    <property type="protein sequence ID" value="KAK6753384.1"/>
    <property type="molecule type" value="Genomic_DNA"/>
</dbReference>
<evidence type="ECO:0000313" key="3">
    <source>
        <dbReference type="Proteomes" id="UP001303046"/>
    </source>
</evidence>
<feature type="region of interest" description="Disordered" evidence="1">
    <location>
        <begin position="175"/>
        <end position="195"/>
    </location>
</feature>
<accession>A0ABR1DSM3</accession>
<gene>
    <name evidence="2" type="primary">Necator_chrV.g17563</name>
    <name evidence="2" type="ORF">RB195_012773</name>
</gene>
<comment type="caution">
    <text evidence="2">The sequence shown here is derived from an EMBL/GenBank/DDBJ whole genome shotgun (WGS) entry which is preliminary data.</text>
</comment>
<sequence length="354" mass="40300">MHRGLPEDGTLSTDMVISRSGGTTTISLNTQNTNNGLNFDLRAQSSPPTRTTHSRRIGFFNPVKRRHHLVRIRSNSDHNSFVTALNKKKRLNFKTRIIPLLGPDENPVVSSDASHKKVPQETLRCCFLNKRRCCSFPSLRPEEETRPRCFRDLLKPEDLIPPRRVVPPPYPKLLSVQNPMDPSRTSHFSPIHPKEEDLEDISPSWEVNYLEGSGTNWNTGYEENNNTDNIFLEESTSARNGPLANEVRDHYDPDYYSQIFRGYDYHNYASLAPHAVVAGSPWECYGSLVSYSPFVHPYQPAPSYRPSSSGKPNKMTWDVHFHDYYLPPPPPPPSHFDRPELPQSSVPLPPPPLP</sequence>
<name>A0ABR1DSM3_NECAM</name>
<evidence type="ECO:0000256" key="1">
    <source>
        <dbReference type="SAM" id="MobiDB-lite"/>
    </source>
</evidence>
<keyword evidence="3" id="KW-1185">Reference proteome</keyword>
<dbReference type="Proteomes" id="UP001303046">
    <property type="component" value="Unassembled WGS sequence"/>
</dbReference>
<proteinExistence type="predicted"/>
<protein>
    <submittedName>
        <fullName evidence="2">Uncharacterized protein</fullName>
    </submittedName>
</protein>
<evidence type="ECO:0000313" key="2">
    <source>
        <dbReference type="EMBL" id="KAK6753384.1"/>
    </source>
</evidence>
<feature type="compositionally biased region" description="Polar residues" evidence="1">
    <location>
        <begin position="175"/>
        <end position="188"/>
    </location>
</feature>
<reference evidence="2 3" key="1">
    <citation type="submission" date="2023-08" db="EMBL/GenBank/DDBJ databases">
        <title>A Necator americanus chromosomal reference genome.</title>
        <authorList>
            <person name="Ilik V."/>
            <person name="Petrzelkova K.J."/>
            <person name="Pardy F."/>
            <person name="Fuh T."/>
            <person name="Niatou-Singa F.S."/>
            <person name="Gouil Q."/>
            <person name="Baker L."/>
            <person name="Ritchie M.E."/>
            <person name="Jex A.R."/>
            <person name="Gazzola D."/>
            <person name="Li H."/>
            <person name="Toshio Fujiwara R."/>
            <person name="Zhan B."/>
            <person name="Aroian R.V."/>
            <person name="Pafco B."/>
            <person name="Schwarz E.M."/>
        </authorList>
    </citation>
    <scope>NUCLEOTIDE SEQUENCE [LARGE SCALE GENOMIC DNA]</scope>
    <source>
        <strain evidence="2 3">Aroian</strain>
        <tissue evidence="2">Whole animal</tissue>
    </source>
</reference>
<organism evidence="2 3">
    <name type="scientific">Necator americanus</name>
    <name type="common">Human hookworm</name>
    <dbReference type="NCBI Taxonomy" id="51031"/>
    <lineage>
        <taxon>Eukaryota</taxon>
        <taxon>Metazoa</taxon>
        <taxon>Ecdysozoa</taxon>
        <taxon>Nematoda</taxon>
        <taxon>Chromadorea</taxon>
        <taxon>Rhabditida</taxon>
        <taxon>Rhabditina</taxon>
        <taxon>Rhabditomorpha</taxon>
        <taxon>Strongyloidea</taxon>
        <taxon>Ancylostomatidae</taxon>
        <taxon>Bunostominae</taxon>
        <taxon>Necator</taxon>
    </lineage>
</organism>
<feature type="region of interest" description="Disordered" evidence="1">
    <location>
        <begin position="328"/>
        <end position="354"/>
    </location>
</feature>